<accession>A0A650CEX6</accession>
<name>A0A650CEX6_SULOH</name>
<evidence type="ECO:0000313" key="4">
    <source>
        <dbReference type="Proteomes" id="UP000582213"/>
    </source>
</evidence>
<evidence type="ECO:0000313" key="2">
    <source>
        <dbReference type="EMBL" id="QGR16413.1"/>
    </source>
</evidence>
<dbReference type="EMBL" id="CP045484">
    <property type="protein sequence ID" value="QGR16413.1"/>
    <property type="molecule type" value="Genomic_DNA"/>
</dbReference>
<proteinExistence type="predicted"/>
<sequence length="960" mass="111517">MCEFRLSETSSSSESIYKLYECVMNKTEIVNKLKFFKQIGEEIQRLRSVRESPEIIALVADWGQGKTTLLSILEEVKHIEKLNFVDILKGNIDFSQNEVVLIDEVETSIELLSEYRDKIKDFWIKIKELANSNKNIVVYLSMTPSAYSKIFGEVLRDLFPETYEAIEQRVKRIHLMPPSKLEFLAVMDCLLEFNKLNKDLLEYMDLPYWTIGQERRRFARFFNDVVCKAGESKSPVDMMFKLLVDNQNLNEEGETIRINEVIKFEKNLDKNEVEEFHKILMSRIFTSKPIEVLKDYVVEGYLVDYYSWAEVVKDGDIIEDFLLVYLNEKDSLDKNLYVFLSDSIDKVIYENVNRGNLEEIVRKLKVRSKKKAYALSWSLFETLVNTNVGGLIVEFESRELKEKAIKFVNEKLLDEEKEVESFISFLRHGMGLEFEEKKINPHTTLLSFKKFNVLVTNKPERALPDLLIHGIIILSDENSLDGYYDELSIKVLHLPLTTPVKRQLLYINFYELSNEKGVRLRKEIVNLKLGDLIDLVNRFISSIDKELTLPSLPLTKGNKRLVQSFNWIIYAPEVYPAKASEVFVKVDDIVNKKFRIFGAKQFHLEDIETAETFVSDVVHYFAENDIINVNEEIIDFSNLAGKRVKEFTKVTVGLLRQILKDKLEGEIVKYIQNEEKSDLLNILQKIYGVKRNSVLEFLIYSSIATGEIANYVKIRNLVSLSDIEEKLDKISVSNSYFITAKKREAGIRNINEMINTIKMYINLAKKSDDRNFLRFLIVIQTLYKQLNRFLEEISVAEENIVKIKVDINKKLELIKRAKSLVNVKEIEEEKLLSSLPDIVTKIREQIVSVVNDENPEELMNFIDAIKKISGNDSNNLNLLVWEAVKTMMDGATLPFTQKLKEIFSPLFPLSGINNYFVKLENEINEIEKASPEIMKLQVQLEEKRKETLKLIQQIKNELGG</sequence>
<evidence type="ECO:0000313" key="1">
    <source>
        <dbReference type="EMBL" id="MBB5254750.1"/>
    </source>
</evidence>
<protein>
    <recommendedName>
        <fullName evidence="5">KAP NTPase domain-containing protein</fullName>
    </recommendedName>
</protein>
<organism evidence="2 3">
    <name type="scientific">Sulfurisphaera ohwakuensis</name>
    <dbReference type="NCBI Taxonomy" id="69656"/>
    <lineage>
        <taxon>Archaea</taxon>
        <taxon>Thermoproteota</taxon>
        <taxon>Thermoprotei</taxon>
        <taxon>Sulfolobales</taxon>
        <taxon>Sulfolobaceae</taxon>
        <taxon>Sulfurisphaera</taxon>
    </lineage>
</organism>
<dbReference type="EMBL" id="JACHFY010000023">
    <property type="protein sequence ID" value="MBB5254750.1"/>
    <property type="molecule type" value="Genomic_DNA"/>
</dbReference>
<dbReference type="KEGG" id="soh:D1869_03745"/>
<dbReference type="AlphaFoldDB" id="A0A650CEX6"/>
<dbReference type="Proteomes" id="UP000582213">
    <property type="component" value="Unassembled WGS sequence"/>
</dbReference>
<reference evidence="2 3" key="1">
    <citation type="submission" date="2019-10" db="EMBL/GenBank/DDBJ databases">
        <title>Genome Sequences from Six Type Strain Members of the Archaeal Family Sulfolobaceae: Acidianus ambivalens, Acidianus infernus, Metallosphaera prunae, Stygiolobus azoricus, Sulfolobus metallicus, and Sulfurisphaera ohwakuensis.</title>
        <authorList>
            <person name="Counts J.A."/>
            <person name="Kelly R.M."/>
        </authorList>
    </citation>
    <scope>NUCLEOTIDE SEQUENCE [LARGE SCALE GENOMIC DNA]</scope>
    <source>
        <strain evidence="2 3">TA-1</strain>
    </source>
</reference>
<dbReference type="Proteomes" id="UP000427373">
    <property type="component" value="Chromosome"/>
</dbReference>
<evidence type="ECO:0000313" key="3">
    <source>
        <dbReference type="Proteomes" id="UP000427373"/>
    </source>
</evidence>
<dbReference type="InterPro" id="IPR027417">
    <property type="entry name" value="P-loop_NTPase"/>
</dbReference>
<dbReference type="RefSeq" id="WP_156013971.1">
    <property type="nucleotide sequence ID" value="NZ_CP045484.1"/>
</dbReference>
<reference evidence="1 4" key="2">
    <citation type="submission" date="2020-08" db="EMBL/GenBank/DDBJ databases">
        <title>Genomic Encyclopedia of Type Strains, Phase IV (KMG-IV): sequencing the most valuable type-strain genomes for metagenomic binning, comparative biology and taxonomic classification.</title>
        <authorList>
            <person name="Goeker M."/>
        </authorList>
    </citation>
    <scope>NUCLEOTIDE SEQUENCE [LARGE SCALE GENOMIC DNA]</scope>
    <source>
        <strain evidence="1 4">DSM 12421</strain>
    </source>
</reference>
<gene>
    <name evidence="2" type="ORF">D1869_03745</name>
    <name evidence="1" type="ORF">HNQ62_002524</name>
</gene>
<dbReference type="SUPFAM" id="SSF52540">
    <property type="entry name" value="P-loop containing nucleoside triphosphate hydrolases"/>
    <property type="match status" value="1"/>
</dbReference>
<keyword evidence="3" id="KW-1185">Reference proteome</keyword>
<dbReference type="OrthoDB" id="36367at2157"/>
<dbReference type="GeneID" id="42800330"/>
<evidence type="ECO:0008006" key="5">
    <source>
        <dbReference type="Google" id="ProtNLM"/>
    </source>
</evidence>